<organism evidence="2 3">
    <name type="scientific">Arcobacter caeni</name>
    <dbReference type="NCBI Taxonomy" id="1912877"/>
    <lineage>
        <taxon>Bacteria</taxon>
        <taxon>Pseudomonadati</taxon>
        <taxon>Campylobacterota</taxon>
        <taxon>Epsilonproteobacteria</taxon>
        <taxon>Campylobacterales</taxon>
        <taxon>Arcobacteraceae</taxon>
        <taxon>Arcobacter</taxon>
    </lineage>
</organism>
<protein>
    <submittedName>
        <fullName evidence="2">Uncharacterized protein</fullName>
    </submittedName>
</protein>
<evidence type="ECO:0000256" key="1">
    <source>
        <dbReference type="SAM" id="Phobius"/>
    </source>
</evidence>
<feature type="transmembrane region" description="Helical" evidence="1">
    <location>
        <begin position="6"/>
        <end position="24"/>
    </location>
</feature>
<name>A0A363D5H3_9BACT</name>
<feature type="transmembrane region" description="Helical" evidence="1">
    <location>
        <begin position="100"/>
        <end position="120"/>
    </location>
</feature>
<keyword evidence="1" id="KW-0812">Transmembrane</keyword>
<evidence type="ECO:0000313" key="2">
    <source>
        <dbReference type="EMBL" id="PUE66513.1"/>
    </source>
</evidence>
<dbReference type="EMBL" id="MUXE01000001">
    <property type="protein sequence ID" value="PUE66513.1"/>
    <property type="molecule type" value="Genomic_DNA"/>
</dbReference>
<keyword evidence="1" id="KW-1133">Transmembrane helix</keyword>
<feature type="transmembrane region" description="Helical" evidence="1">
    <location>
        <begin position="36"/>
        <end position="54"/>
    </location>
</feature>
<keyword evidence="3" id="KW-1185">Reference proteome</keyword>
<comment type="caution">
    <text evidence="2">The sequence shown here is derived from an EMBL/GenBank/DDBJ whole genome shotgun (WGS) entry which is preliminary data.</text>
</comment>
<dbReference type="OrthoDB" id="5344142at2"/>
<dbReference type="RefSeq" id="WP_108557626.1">
    <property type="nucleotide sequence ID" value="NZ_MUXE01000001.1"/>
</dbReference>
<accession>A0A363D5H3</accession>
<feature type="transmembrane region" description="Helical" evidence="1">
    <location>
        <begin position="70"/>
        <end position="88"/>
    </location>
</feature>
<sequence>MTKPLNLFTATFIAIIAVYLFIFGENKTIELIEMEYLYILGLIPLGFIFLYYRFKLKDYEIIDFNKNVKFSFSSSVVFFIIFQIVDYIQEDGFIGMISQWFFYWVMGIIALFLMEIINYYKNYKVHCL</sequence>
<gene>
    <name evidence="2" type="ORF">B0174_00225</name>
</gene>
<keyword evidence="1" id="KW-0472">Membrane</keyword>
<proteinExistence type="predicted"/>
<dbReference type="Proteomes" id="UP000251135">
    <property type="component" value="Unassembled WGS sequence"/>
</dbReference>
<dbReference type="AlphaFoldDB" id="A0A363D5H3"/>
<reference evidence="2 3" key="1">
    <citation type="submission" date="2017-02" db="EMBL/GenBank/DDBJ databases">
        <title>Arcobacter caeni sp. nov, a new Arcobacter species isolated from reclaimed water.</title>
        <authorList>
            <person name="Figueras M.J."/>
            <person name="Perez-Cataluna A."/>
            <person name="Salas-Masso N."/>
        </authorList>
    </citation>
    <scope>NUCLEOTIDE SEQUENCE [LARGE SCALE GENOMIC DNA]</scope>
    <source>
        <strain evidence="2 3">RW17-10</strain>
    </source>
</reference>
<evidence type="ECO:0000313" key="3">
    <source>
        <dbReference type="Proteomes" id="UP000251135"/>
    </source>
</evidence>